<dbReference type="Proteomes" id="UP000009080">
    <property type="component" value="Chromosome"/>
</dbReference>
<dbReference type="Gene3D" id="3.30.70.100">
    <property type="match status" value="1"/>
</dbReference>
<evidence type="ECO:0000256" key="4">
    <source>
        <dbReference type="ARBA" id="ARBA00022692"/>
    </source>
</evidence>
<feature type="domain" description="Mechanosensitive ion channel transmembrane helices 2/3" evidence="11">
    <location>
        <begin position="360"/>
        <end position="396"/>
    </location>
</feature>
<keyword evidence="7" id="KW-0407">Ion channel</keyword>
<evidence type="ECO:0000256" key="2">
    <source>
        <dbReference type="ARBA" id="ARBA00008017"/>
    </source>
</evidence>
<comment type="similarity">
    <text evidence="2 7">Belongs to the MscS (TC 1.A.23) family.</text>
</comment>
<dbReference type="Pfam" id="PF21088">
    <property type="entry name" value="MS_channel_1st"/>
    <property type="match status" value="1"/>
</dbReference>
<dbReference type="SUPFAM" id="SSF82689">
    <property type="entry name" value="Mechanosensitive channel protein MscS (YggB), C-terminal domain"/>
    <property type="match status" value="1"/>
</dbReference>
<dbReference type="GO" id="GO:0005886">
    <property type="term" value="C:plasma membrane"/>
    <property type="evidence" value="ECO:0007669"/>
    <property type="project" value="UniProtKB-SubCell"/>
</dbReference>
<dbReference type="InterPro" id="IPR049278">
    <property type="entry name" value="MS_channel_C"/>
</dbReference>
<dbReference type="PANTHER" id="PTHR30221:SF1">
    <property type="entry name" value="SMALL-CONDUCTANCE MECHANOSENSITIVE CHANNEL"/>
    <property type="match status" value="1"/>
</dbReference>
<dbReference type="GO" id="GO:0008381">
    <property type="term" value="F:mechanosensitive monoatomic ion channel activity"/>
    <property type="evidence" value="ECO:0007669"/>
    <property type="project" value="InterPro"/>
</dbReference>
<dbReference type="InterPro" id="IPR023408">
    <property type="entry name" value="MscS_beta-dom_sf"/>
</dbReference>
<evidence type="ECO:0000313" key="12">
    <source>
        <dbReference type="EMBL" id="ACR14091.1"/>
    </source>
</evidence>
<dbReference type="EMBL" id="CP001614">
    <property type="protein sequence ID" value="ACR14091.1"/>
    <property type="molecule type" value="Genomic_DNA"/>
</dbReference>
<dbReference type="InterPro" id="IPR045275">
    <property type="entry name" value="MscS_archaea/bacteria_type"/>
</dbReference>
<feature type="transmembrane region" description="Helical" evidence="7">
    <location>
        <begin position="381"/>
        <end position="411"/>
    </location>
</feature>
<comment type="subcellular location">
    <subcellularLocation>
        <location evidence="7">Cell inner membrane</location>
        <topology evidence="7">Multi-pass membrane protein</topology>
    </subcellularLocation>
    <subcellularLocation>
        <location evidence="1">Cell membrane</location>
        <topology evidence="1">Multi-pass membrane protein</topology>
    </subcellularLocation>
</comment>
<evidence type="ECO:0000313" key="13">
    <source>
        <dbReference type="Proteomes" id="UP000009080"/>
    </source>
</evidence>
<feature type="signal peptide" evidence="8">
    <location>
        <begin position="1"/>
        <end position="26"/>
    </location>
</feature>
<dbReference type="STRING" id="377629.TERTU_0384"/>
<dbReference type="Pfam" id="PF21082">
    <property type="entry name" value="MS_channel_3rd"/>
    <property type="match status" value="1"/>
</dbReference>
<dbReference type="Pfam" id="PF00924">
    <property type="entry name" value="MS_channel_2nd"/>
    <property type="match status" value="1"/>
</dbReference>
<dbReference type="KEGG" id="ttu:TERTU_0384"/>
<comment type="subunit">
    <text evidence="7">Homoheptamer.</text>
</comment>
<dbReference type="Gene3D" id="2.30.30.60">
    <property type="match status" value="1"/>
</dbReference>
<feature type="domain" description="Mechanosensitive ion channel MscS" evidence="9">
    <location>
        <begin position="397"/>
        <end position="463"/>
    </location>
</feature>
<evidence type="ECO:0000259" key="9">
    <source>
        <dbReference type="Pfam" id="PF00924"/>
    </source>
</evidence>
<dbReference type="RefSeq" id="WP_015820207.1">
    <property type="nucleotide sequence ID" value="NC_012997.1"/>
</dbReference>
<evidence type="ECO:0000256" key="8">
    <source>
        <dbReference type="SAM" id="SignalP"/>
    </source>
</evidence>
<dbReference type="HOGENOM" id="CLU_026710_3_0_6"/>
<keyword evidence="3" id="KW-1003">Cell membrane</keyword>
<accession>C5BMC1</accession>
<dbReference type="SUPFAM" id="SSF82861">
    <property type="entry name" value="Mechanosensitive channel protein MscS (YggB), transmembrane region"/>
    <property type="match status" value="1"/>
</dbReference>
<reference evidence="12 13" key="1">
    <citation type="journal article" date="2009" name="PLoS ONE">
        <title>The complete genome of Teredinibacter turnerae T7901: an intracellular endosymbiont of marine wood-boring bivalves (shipworms).</title>
        <authorList>
            <person name="Yang J.C."/>
            <person name="Madupu R."/>
            <person name="Durkin A.S."/>
            <person name="Ekborg N.A."/>
            <person name="Pedamallu C.S."/>
            <person name="Hostetler J.B."/>
            <person name="Radune D."/>
            <person name="Toms B.S."/>
            <person name="Henrissat B."/>
            <person name="Coutinho P.M."/>
            <person name="Schwarz S."/>
            <person name="Field L."/>
            <person name="Trindade-Silva A.E."/>
            <person name="Soares C.A.G."/>
            <person name="Elshahawi S."/>
            <person name="Hanora A."/>
            <person name="Schmidt E.W."/>
            <person name="Haygood M.G."/>
            <person name="Posfai J."/>
            <person name="Benner J."/>
            <person name="Madinger C."/>
            <person name="Nove J."/>
            <person name="Anton B."/>
            <person name="Chaudhary K."/>
            <person name="Foster J."/>
            <person name="Holman A."/>
            <person name="Kumar S."/>
            <person name="Lessard P.A."/>
            <person name="Luyten Y.A."/>
            <person name="Slatko B."/>
            <person name="Wood N."/>
            <person name="Wu B."/>
            <person name="Teplitski M."/>
            <person name="Mougous J.D."/>
            <person name="Ward N."/>
            <person name="Eisen J.A."/>
            <person name="Badger J.H."/>
            <person name="Distel D.L."/>
        </authorList>
    </citation>
    <scope>NUCLEOTIDE SEQUENCE [LARGE SCALE GENOMIC DNA]</scope>
    <source>
        <strain evidence="13">ATCC 39867 / T7901</strain>
    </source>
</reference>
<dbReference type="PANTHER" id="PTHR30221">
    <property type="entry name" value="SMALL-CONDUCTANCE MECHANOSENSITIVE CHANNEL"/>
    <property type="match status" value="1"/>
</dbReference>
<evidence type="ECO:0000256" key="1">
    <source>
        <dbReference type="ARBA" id="ARBA00004651"/>
    </source>
</evidence>
<dbReference type="InterPro" id="IPR006685">
    <property type="entry name" value="MscS_channel_2nd"/>
</dbReference>
<feature type="transmembrane region" description="Helical" evidence="7">
    <location>
        <begin position="309"/>
        <end position="335"/>
    </location>
</feature>
<gene>
    <name evidence="12" type="ordered locus">TERTU_0384</name>
</gene>
<keyword evidence="4 7" id="KW-0812">Transmembrane</keyword>
<evidence type="ECO:0000256" key="6">
    <source>
        <dbReference type="ARBA" id="ARBA00023136"/>
    </source>
</evidence>
<keyword evidence="7" id="KW-0406">Ion transport</keyword>
<evidence type="ECO:0000259" key="10">
    <source>
        <dbReference type="Pfam" id="PF21082"/>
    </source>
</evidence>
<dbReference type="InterPro" id="IPR049142">
    <property type="entry name" value="MS_channel_1st"/>
</dbReference>
<dbReference type="InterPro" id="IPR011066">
    <property type="entry name" value="MscS_channel_C_sf"/>
</dbReference>
<sequence>MLFPRLRRLVRALPMLCVFVCLCVYAQSENPPTTSLEPNYSEEELRILAAAERVESNKAKLEALDAAYKKSSGETSESIVLQRLDTYDSLIKELREFTSLVGDYKNGGGTPDHLLGDFNEEMLNTGRSLRADIRTYLSRYNENSIERDTATADGLRSYIFDNRLLDMGFRLLSEYVAVIEQLEFSAAPSRRFLMSEVPLRADSLSGQIRLNTERLNEAKALLSIKKDDADVLEKQRLATEKQESDTHSLLLIIDIAEKLELDVSRYRQLLLRTTGEISADLIGSNVLSGLFYDWWISVKQSVGTTLANFMIKAGVFLGILLVFHGIATLVSRVLLRSLTSGSVNLSVLMQDMLTSMTARLIMLLGLLVALAQVGVSLGPVLAGLGVVGFVIGFALQDTLGNFAAGVMILVYRPYDVDDFVEAAGVFGKVRSMNIVSTTVLTIDNQTLIIPNSKIWGDVIKNVTAQKVRRVDMTFGIGYSDDVEHAERILADIVEENEKVLQSPEPMIKLNALGESSVDFIVRPWAKTEHYWDVYWEVTREVKMRFDREGITIPFPQRDVHIYQQSKD</sequence>
<evidence type="ECO:0000256" key="7">
    <source>
        <dbReference type="RuleBase" id="RU369025"/>
    </source>
</evidence>
<dbReference type="Gene3D" id="1.10.287.1260">
    <property type="match status" value="1"/>
</dbReference>
<protein>
    <recommendedName>
        <fullName evidence="7">Small-conductance mechanosensitive channel</fullName>
    </recommendedName>
</protein>
<evidence type="ECO:0000256" key="3">
    <source>
        <dbReference type="ARBA" id="ARBA00022475"/>
    </source>
</evidence>
<comment type="caution">
    <text evidence="7">Lacks conserved residue(s) required for the propagation of feature annotation.</text>
</comment>
<comment type="function">
    <text evidence="7">Mechanosensitive channel that participates in the regulation of osmotic pressure changes within the cell, opening in response to stretch forces in the membrane lipid bilayer, without the need for other proteins. Contributes to normal resistance to hypoosmotic shock. Forms an ion channel of 1.0 nanosiemens conductance with a slight preference for anions.</text>
</comment>
<keyword evidence="7" id="KW-0813">Transport</keyword>
<keyword evidence="8" id="KW-0732">Signal</keyword>
<evidence type="ECO:0000256" key="5">
    <source>
        <dbReference type="ARBA" id="ARBA00022989"/>
    </source>
</evidence>
<feature type="chain" id="PRO_5002948897" description="Small-conductance mechanosensitive channel" evidence="8">
    <location>
        <begin position="27"/>
        <end position="567"/>
    </location>
</feature>
<keyword evidence="13" id="KW-1185">Reference proteome</keyword>
<dbReference type="eggNOG" id="COG0668">
    <property type="taxonomic scope" value="Bacteria"/>
</dbReference>
<name>C5BMC1_TERTT</name>
<dbReference type="InterPro" id="IPR010920">
    <property type="entry name" value="LSM_dom_sf"/>
</dbReference>
<feature type="domain" description="Mechanosensitive ion channel MscS C-terminal" evidence="10">
    <location>
        <begin position="470"/>
        <end position="552"/>
    </location>
</feature>
<dbReference type="SUPFAM" id="SSF50182">
    <property type="entry name" value="Sm-like ribonucleoproteins"/>
    <property type="match status" value="1"/>
</dbReference>
<dbReference type="InterPro" id="IPR011014">
    <property type="entry name" value="MscS_channel_TM-2"/>
</dbReference>
<dbReference type="AlphaFoldDB" id="C5BMC1"/>
<evidence type="ECO:0000259" key="11">
    <source>
        <dbReference type="Pfam" id="PF21088"/>
    </source>
</evidence>
<keyword evidence="5 7" id="KW-1133">Transmembrane helix</keyword>
<organism evidence="12 13">
    <name type="scientific">Teredinibacter turnerae (strain ATCC 39867 / T7901)</name>
    <dbReference type="NCBI Taxonomy" id="377629"/>
    <lineage>
        <taxon>Bacteria</taxon>
        <taxon>Pseudomonadati</taxon>
        <taxon>Pseudomonadota</taxon>
        <taxon>Gammaproteobacteria</taxon>
        <taxon>Cellvibrionales</taxon>
        <taxon>Cellvibrionaceae</taxon>
        <taxon>Teredinibacter</taxon>
    </lineage>
</organism>
<feature type="transmembrane region" description="Helical" evidence="7">
    <location>
        <begin position="356"/>
        <end position="375"/>
    </location>
</feature>
<proteinExistence type="inferred from homology"/>
<keyword evidence="7" id="KW-0997">Cell inner membrane</keyword>
<keyword evidence="6 7" id="KW-0472">Membrane</keyword>